<keyword evidence="3" id="KW-1185">Reference proteome</keyword>
<evidence type="ECO:0000256" key="1">
    <source>
        <dbReference type="SAM" id="MobiDB-lite"/>
    </source>
</evidence>
<reference evidence="2 3" key="1">
    <citation type="submission" date="2014-04" db="EMBL/GenBank/DDBJ databases">
        <authorList>
            <consortium name="DOE Joint Genome Institute"/>
            <person name="Kuo A."/>
            <person name="Kohler A."/>
            <person name="Jargeat P."/>
            <person name="Nagy L.G."/>
            <person name="Floudas D."/>
            <person name="Copeland A."/>
            <person name="Barry K.W."/>
            <person name="Cichocki N."/>
            <person name="Veneault-Fourrey C."/>
            <person name="LaButti K."/>
            <person name="Lindquist E.A."/>
            <person name="Lipzen A."/>
            <person name="Lundell T."/>
            <person name="Morin E."/>
            <person name="Murat C."/>
            <person name="Sun H."/>
            <person name="Tunlid A."/>
            <person name="Henrissat B."/>
            <person name="Grigoriev I.V."/>
            <person name="Hibbett D.S."/>
            <person name="Martin F."/>
            <person name="Nordberg H.P."/>
            <person name="Cantor M.N."/>
            <person name="Hua S.X."/>
        </authorList>
    </citation>
    <scope>NUCLEOTIDE SEQUENCE [LARGE SCALE GENOMIC DNA]</scope>
    <source>
        <strain evidence="2 3">Ve08.2h10</strain>
    </source>
</reference>
<accession>A0A0D0E6D1</accession>
<dbReference type="EMBL" id="KN824956">
    <property type="protein sequence ID" value="KIK97034.1"/>
    <property type="molecule type" value="Genomic_DNA"/>
</dbReference>
<evidence type="ECO:0000313" key="3">
    <source>
        <dbReference type="Proteomes" id="UP000054538"/>
    </source>
</evidence>
<dbReference type="Proteomes" id="UP000054538">
    <property type="component" value="Unassembled WGS sequence"/>
</dbReference>
<sequence>MVCNTATVIGNTGNKGPIGNMNEEQHTKHDSRHHLLGVHQLAQCSECLAEGVYLDSL</sequence>
<dbReference type="HOGENOM" id="CLU_2997124_0_0_1"/>
<gene>
    <name evidence="2" type="ORF">PAXRUDRAFT_825373</name>
</gene>
<name>A0A0D0E6D1_9AGAM</name>
<organism evidence="2 3">
    <name type="scientific">Paxillus rubicundulus Ve08.2h10</name>
    <dbReference type="NCBI Taxonomy" id="930991"/>
    <lineage>
        <taxon>Eukaryota</taxon>
        <taxon>Fungi</taxon>
        <taxon>Dikarya</taxon>
        <taxon>Basidiomycota</taxon>
        <taxon>Agaricomycotina</taxon>
        <taxon>Agaricomycetes</taxon>
        <taxon>Agaricomycetidae</taxon>
        <taxon>Boletales</taxon>
        <taxon>Paxilineae</taxon>
        <taxon>Paxillaceae</taxon>
        <taxon>Paxillus</taxon>
    </lineage>
</organism>
<protein>
    <submittedName>
        <fullName evidence="2">Uncharacterized protein</fullName>
    </submittedName>
</protein>
<proteinExistence type="predicted"/>
<evidence type="ECO:0000313" key="2">
    <source>
        <dbReference type="EMBL" id="KIK97034.1"/>
    </source>
</evidence>
<feature type="compositionally biased region" description="Polar residues" evidence="1">
    <location>
        <begin position="1"/>
        <end position="14"/>
    </location>
</feature>
<dbReference type="InParanoid" id="A0A0D0E6D1"/>
<dbReference type="AlphaFoldDB" id="A0A0D0E6D1"/>
<feature type="region of interest" description="Disordered" evidence="1">
    <location>
        <begin position="1"/>
        <end position="24"/>
    </location>
</feature>
<reference evidence="3" key="2">
    <citation type="submission" date="2015-01" db="EMBL/GenBank/DDBJ databases">
        <title>Evolutionary Origins and Diversification of the Mycorrhizal Mutualists.</title>
        <authorList>
            <consortium name="DOE Joint Genome Institute"/>
            <consortium name="Mycorrhizal Genomics Consortium"/>
            <person name="Kohler A."/>
            <person name="Kuo A."/>
            <person name="Nagy L.G."/>
            <person name="Floudas D."/>
            <person name="Copeland A."/>
            <person name="Barry K.W."/>
            <person name="Cichocki N."/>
            <person name="Veneault-Fourrey C."/>
            <person name="LaButti K."/>
            <person name="Lindquist E.A."/>
            <person name="Lipzen A."/>
            <person name="Lundell T."/>
            <person name="Morin E."/>
            <person name="Murat C."/>
            <person name="Riley R."/>
            <person name="Ohm R."/>
            <person name="Sun H."/>
            <person name="Tunlid A."/>
            <person name="Henrissat B."/>
            <person name="Grigoriev I.V."/>
            <person name="Hibbett D.S."/>
            <person name="Martin F."/>
        </authorList>
    </citation>
    <scope>NUCLEOTIDE SEQUENCE [LARGE SCALE GENOMIC DNA]</scope>
    <source>
        <strain evidence="3">Ve08.2h10</strain>
    </source>
</reference>